<accession>A0A679GCY3</accession>
<dbReference type="InterPro" id="IPR011990">
    <property type="entry name" value="TPR-like_helical_dom_sf"/>
</dbReference>
<dbReference type="RefSeq" id="WP_172433540.1">
    <property type="nucleotide sequence ID" value="NZ_AP022642.1"/>
</dbReference>
<dbReference type="PROSITE" id="PS50297">
    <property type="entry name" value="ANK_REP_REGION"/>
    <property type="match status" value="2"/>
</dbReference>
<feature type="repeat" description="ANK" evidence="3">
    <location>
        <begin position="432"/>
        <end position="464"/>
    </location>
</feature>
<keyword evidence="5" id="KW-0732">Signal</keyword>
<dbReference type="PROSITE" id="PS50005">
    <property type="entry name" value="TPR"/>
    <property type="match status" value="1"/>
</dbReference>
<evidence type="ECO:0000313" key="7">
    <source>
        <dbReference type="Proteomes" id="UP000501237"/>
    </source>
</evidence>
<dbReference type="Pfam" id="PF12796">
    <property type="entry name" value="Ank_2"/>
    <property type="match status" value="1"/>
</dbReference>
<gene>
    <name evidence="6" type="ORF">PtoMrB4_26330</name>
</gene>
<dbReference type="PANTHER" id="PTHR24193">
    <property type="entry name" value="ANKYRIN REPEAT PROTEIN"/>
    <property type="match status" value="1"/>
</dbReference>
<dbReference type="AlphaFoldDB" id="A0A679GCY3"/>
<dbReference type="GO" id="GO:0000976">
    <property type="term" value="F:transcription cis-regulatory region binding"/>
    <property type="evidence" value="ECO:0007669"/>
    <property type="project" value="TreeGrafter"/>
</dbReference>
<dbReference type="InterPro" id="IPR050663">
    <property type="entry name" value="Ankyrin-SOCS_Box"/>
</dbReference>
<evidence type="ECO:0000256" key="2">
    <source>
        <dbReference type="ARBA" id="ARBA00023043"/>
    </source>
</evidence>
<evidence type="ECO:0000256" key="3">
    <source>
        <dbReference type="PROSITE-ProRule" id="PRU00023"/>
    </source>
</evidence>
<dbReference type="SUPFAM" id="SSF48403">
    <property type="entry name" value="Ankyrin repeat"/>
    <property type="match status" value="1"/>
</dbReference>
<evidence type="ECO:0008006" key="8">
    <source>
        <dbReference type="Google" id="ProtNLM"/>
    </source>
</evidence>
<name>A0A679GCY3_9GAMM</name>
<dbReference type="Gene3D" id="1.25.40.10">
    <property type="entry name" value="Tetratricopeptide repeat domain"/>
    <property type="match status" value="1"/>
</dbReference>
<evidence type="ECO:0000256" key="4">
    <source>
        <dbReference type="PROSITE-ProRule" id="PRU00339"/>
    </source>
</evidence>
<organism evidence="6 7">
    <name type="scientific">Metapseudomonas otitidis</name>
    <dbReference type="NCBI Taxonomy" id="319939"/>
    <lineage>
        <taxon>Bacteria</taxon>
        <taxon>Pseudomonadati</taxon>
        <taxon>Pseudomonadota</taxon>
        <taxon>Gammaproteobacteria</taxon>
        <taxon>Pseudomonadales</taxon>
        <taxon>Pseudomonadaceae</taxon>
        <taxon>Metapseudomonas</taxon>
    </lineage>
</organism>
<feature type="chain" id="PRO_5025599975" description="Ankyrin repeat-containing protein" evidence="5">
    <location>
        <begin position="27"/>
        <end position="736"/>
    </location>
</feature>
<evidence type="ECO:0000313" key="6">
    <source>
        <dbReference type="EMBL" id="BCA28656.1"/>
    </source>
</evidence>
<feature type="repeat" description="TPR" evidence="4">
    <location>
        <begin position="516"/>
        <end position="549"/>
    </location>
</feature>
<dbReference type="PANTHER" id="PTHR24193:SF121">
    <property type="entry name" value="ADA2A-CONTAINING COMPLEX COMPONENT 3, ISOFORM D"/>
    <property type="match status" value="1"/>
</dbReference>
<protein>
    <recommendedName>
        <fullName evidence="8">Ankyrin repeat-containing protein</fullName>
    </recommendedName>
</protein>
<reference evidence="6 7" key="1">
    <citation type="journal article" date="2020" name="Microbiol. Resour. Announc.">
        <title>Complete genome sequence of Pseudomonas otitidis strain MrB4, isolated from Lake Biwa in Japan.</title>
        <authorList>
            <person name="Miyazaki K."/>
            <person name="Hase E."/>
            <person name="Maruya T."/>
        </authorList>
    </citation>
    <scope>NUCLEOTIDE SEQUENCE [LARGE SCALE GENOMIC DNA]</scope>
    <source>
        <strain evidence="6 7">MrB4</strain>
    </source>
</reference>
<proteinExistence type="predicted"/>
<dbReference type="PROSITE" id="PS50088">
    <property type="entry name" value="ANK_REPEAT"/>
    <property type="match status" value="2"/>
</dbReference>
<sequence>MPLIASRTARCLSTLLLLSVTPATWATTAGQAGTNASAKAWFTPQRVAGDGAFCDEVLQAARAHFLTRKRWAAFVLPGMQLVELRGAEAGQGPVYFDLLTHPGCGGACERYQVIASRTPGQDRETLEQLAKGLPGPAVDVELFKDRDDRYVSIGSGIDGQPDRLEVSRLNDDLTWTTCRISTGPDEAQVAQSIPAAVRSAVEAMERAAARVRQDAGWMCGSARTHARWETAMHDALQAVHYRPWAVFERVDDPTGTYDQDLQGLQRWADKGVFERKAYEAFVQQMERSQATVATFFAQRYGLAKAQAAALSRQALQNAVSEGIRFYQYAPYPKDEAALRDAILAHRPMAEIRALPGKVDDLAVAIDYPEALAYLIEQGADVNQANAFGKTPLMYAAQYNQVQSARTLLDKGAYPDATTLIPVDGCSYSLRTTNMTALHYAARYAGPELVKLLLDRGAEPAIKARWDGEPGRAPLDWLQQYTAPGAAERNPNIADEQVAGVAALLQPASAPVLQARAQRLVLEGEKAYQAGDLKRALQALDLAINLQPGHERALADLSLVALRDGDYGLSLQAGQALIDGSRDARLVANAWHNQALACEKAGSTRYNDRLYCNAGPLYARYQAWRADPSAQRAANLVGHAVPEGGGYTVASLVYDDVQLDVIKGSGPIFDGREYLYLAHPSRIVIHTERLGWKAASGTQAPPPVVEEARVLDGSQTLTVLRCDQGCELKGLQVLPAP</sequence>
<dbReference type="SMART" id="SM00248">
    <property type="entry name" value="ANK"/>
    <property type="match status" value="3"/>
</dbReference>
<feature type="signal peptide" evidence="5">
    <location>
        <begin position="1"/>
        <end position="26"/>
    </location>
</feature>
<dbReference type="InterPro" id="IPR019734">
    <property type="entry name" value="TPR_rpt"/>
</dbReference>
<dbReference type="SUPFAM" id="SSF48452">
    <property type="entry name" value="TPR-like"/>
    <property type="match status" value="1"/>
</dbReference>
<dbReference type="Proteomes" id="UP000501237">
    <property type="component" value="Chromosome"/>
</dbReference>
<dbReference type="InterPro" id="IPR002110">
    <property type="entry name" value="Ankyrin_rpt"/>
</dbReference>
<dbReference type="InterPro" id="IPR036770">
    <property type="entry name" value="Ankyrin_rpt-contain_sf"/>
</dbReference>
<evidence type="ECO:0000256" key="5">
    <source>
        <dbReference type="SAM" id="SignalP"/>
    </source>
</evidence>
<dbReference type="Gene3D" id="1.25.40.20">
    <property type="entry name" value="Ankyrin repeat-containing domain"/>
    <property type="match status" value="1"/>
</dbReference>
<dbReference type="GO" id="GO:0045944">
    <property type="term" value="P:positive regulation of transcription by RNA polymerase II"/>
    <property type="evidence" value="ECO:0007669"/>
    <property type="project" value="TreeGrafter"/>
</dbReference>
<dbReference type="EMBL" id="AP022642">
    <property type="protein sequence ID" value="BCA28656.1"/>
    <property type="molecule type" value="Genomic_DNA"/>
</dbReference>
<keyword evidence="2 3" id="KW-0040">ANK repeat</keyword>
<keyword evidence="1" id="KW-0677">Repeat</keyword>
<keyword evidence="4" id="KW-0802">TPR repeat</keyword>
<dbReference type="GeneID" id="57397852"/>
<feature type="repeat" description="ANK" evidence="3">
    <location>
        <begin position="387"/>
        <end position="419"/>
    </location>
</feature>
<dbReference type="KEGG" id="poj:PtoMrB4_26330"/>
<evidence type="ECO:0000256" key="1">
    <source>
        <dbReference type="ARBA" id="ARBA00022737"/>
    </source>
</evidence>